<dbReference type="AlphaFoldDB" id="A0A0U2YW48"/>
<dbReference type="OrthoDB" id="2418141at2"/>
<gene>
    <name evidence="2" type="ORF">AUC31_11545</name>
</gene>
<keyword evidence="3" id="KW-1185">Reference proteome</keyword>
<dbReference type="STRING" id="200991.AUC31_11545"/>
<proteinExistence type="predicted"/>
<reference evidence="2" key="1">
    <citation type="submission" date="2016-01" db="EMBL/GenBank/DDBJ databases">
        <title>Complete genome of Planococcus rifietoensis type strain M8.</title>
        <authorList>
            <person name="See-Too W.S."/>
        </authorList>
    </citation>
    <scope>NUCLEOTIDE SEQUENCE [LARGE SCALE GENOMIC DNA]</scope>
    <source>
        <strain evidence="2">M8</strain>
    </source>
</reference>
<evidence type="ECO:0008006" key="4">
    <source>
        <dbReference type="Google" id="ProtNLM"/>
    </source>
</evidence>
<dbReference type="EMBL" id="CP013659">
    <property type="protein sequence ID" value="ALS75790.1"/>
    <property type="molecule type" value="Genomic_DNA"/>
</dbReference>
<dbReference type="Gene3D" id="2.20.28.30">
    <property type="entry name" value="RNA polymerase ii, chain L"/>
    <property type="match status" value="1"/>
</dbReference>
<protein>
    <recommendedName>
        <fullName evidence="4">Cxxc_20_cxxc protein</fullName>
    </recommendedName>
</protein>
<keyword evidence="1" id="KW-0472">Membrane</keyword>
<name>A0A0U2YW48_9BACL</name>
<dbReference type="Proteomes" id="UP000067683">
    <property type="component" value="Chromosome"/>
</dbReference>
<accession>A0A0U2YW48</accession>
<feature type="transmembrane region" description="Helical" evidence="1">
    <location>
        <begin position="69"/>
        <end position="89"/>
    </location>
</feature>
<sequence>MPICQNCHKHWSWKQTVKKMFTLATGIECPYCRNRQFLTTRSRIRSSIVAFFAPTIILLNIFVDLSLVTALILLGASFIAAIAVYPFLVELTDEEEPLW</sequence>
<feature type="transmembrane region" description="Helical" evidence="1">
    <location>
        <begin position="44"/>
        <end position="63"/>
    </location>
</feature>
<evidence type="ECO:0000313" key="3">
    <source>
        <dbReference type="Proteomes" id="UP000067683"/>
    </source>
</evidence>
<dbReference type="NCBIfam" id="TIGR04104">
    <property type="entry name" value="cxxc_20_cxxc"/>
    <property type="match status" value="1"/>
</dbReference>
<keyword evidence="1" id="KW-1133">Transmembrane helix</keyword>
<dbReference type="KEGG" id="prt:AUC31_11545"/>
<dbReference type="InterPro" id="IPR026369">
    <property type="entry name" value="CxxC_20_CxxC"/>
</dbReference>
<keyword evidence="1" id="KW-0812">Transmembrane</keyword>
<evidence type="ECO:0000256" key="1">
    <source>
        <dbReference type="SAM" id="Phobius"/>
    </source>
</evidence>
<evidence type="ECO:0000313" key="2">
    <source>
        <dbReference type="EMBL" id="ALS75790.1"/>
    </source>
</evidence>
<dbReference type="RefSeq" id="WP_058382493.1">
    <property type="nucleotide sequence ID" value="NZ_CP013659.2"/>
</dbReference>
<organism evidence="2 3">
    <name type="scientific">Planococcus rifietoensis</name>
    <dbReference type="NCBI Taxonomy" id="200991"/>
    <lineage>
        <taxon>Bacteria</taxon>
        <taxon>Bacillati</taxon>
        <taxon>Bacillota</taxon>
        <taxon>Bacilli</taxon>
        <taxon>Bacillales</taxon>
        <taxon>Caryophanaceae</taxon>
        <taxon>Planococcus</taxon>
    </lineage>
</organism>